<evidence type="ECO:0000313" key="2">
    <source>
        <dbReference type="EMBL" id="GLR84895.1"/>
    </source>
</evidence>
<feature type="region of interest" description="Disordered" evidence="1">
    <location>
        <begin position="15"/>
        <end position="63"/>
    </location>
</feature>
<accession>A0ABQ6AWA4</accession>
<proteinExistence type="predicted"/>
<reference evidence="3" key="1">
    <citation type="journal article" date="2019" name="Int. J. Syst. Evol. Microbiol.">
        <title>The Global Catalogue of Microorganisms (GCM) 10K type strain sequencing project: providing services to taxonomists for standard genome sequencing and annotation.</title>
        <authorList>
            <consortium name="The Broad Institute Genomics Platform"/>
            <consortium name="The Broad Institute Genome Sequencing Center for Infectious Disease"/>
            <person name="Wu L."/>
            <person name="Ma J."/>
        </authorList>
    </citation>
    <scope>NUCLEOTIDE SEQUENCE [LARGE SCALE GENOMIC DNA]</scope>
    <source>
        <strain evidence="3">NBRC 102520</strain>
    </source>
</reference>
<name>A0ABQ6AWA4_9BRAD</name>
<keyword evidence="3" id="KW-1185">Reference proteome</keyword>
<organism evidence="2 3">
    <name type="scientific">Bradyrhizobium iriomotense</name>
    <dbReference type="NCBI Taxonomy" id="441950"/>
    <lineage>
        <taxon>Bacteria</taxon>
        <taxon>Pseudomonadati</taxon>
        <taxon>Pseudomonadota</taxon>
        <taxon>Alphaproteobacteria</taxon>
        <taxon>Hyphomicrobiales</taxon>
        <taxon>Nitrobacteraceae</taxon>
        <taxon>Bradyrhizobium</taxon>
    </lineage>
</organism>
<feature type="compositionally biased region" description="Basic and acidic residues" evidence="1">
    <location>
        <begin position="18"/>
        <end position="42"/>
    </location>
</feature>
<dbReference type="Proteomes" id="UP001156905">
    <property type="component" value="Unassembled WGS sequence"/>
</dbReference>
<comment type="caution">
    <text evidence="2">The sequence shown here is derived from an EMBL/GenBank/DDBJ whole genome shotgun (WGS) entry which is preliminary data.</text>
</comment>
<gene>
    <name evidence="2" type="ORF">GCM10007857_16050</name>
</gene>
<feature type="compositionally biased region" description="Polar residues" evidence="1">
    <location>
        <begin position="43"/>
        <end position="54"/>
    </location>
</feature>
<dbReference type="EMBL" id="BSOW01000004">
    <property type="protein sequence ID" value="GLR84895.1"/>
    <property type="molecule type" value="Genomic_DNA"/>
</dbReference>
<evidence type="ECO:0000313" key="3">
    <source>
        <dbReference type="Proteomes" id="UP001156905"/>
    </source>
</evidence>
<sequence length="63" mass="6778">MPAIDLAIGEVEDVAEDATDRSTHGVQDAKRLVDRGGHDLNRRSQAMTQQSTEVSIPIKGPHG</sequence>
<evidence type="ECO:0000256" key="1">
    <source>
        <dbReference type="SAM" id="MobiDB-lite"/>
    </source>
</evidence>
<protein>
    <submittedName>
        <fullName evidence="2">Uncharacterized protein</fullName>
    </submittedName>
</protein>